<dbReference type="SMART" id="SM00387">
    <property type="entry name" value="HATPase_c"/>
    <property type="match status" value="1"/>
</dbReference>
<dbReference type="Gene3D" id="3.30.450.40">
    <property type="match status" value="1"/>
</dbReference>
<dbReference type="Pfam" id="PF02518">
    <property type="entry name" value="HATPase_c"/>
    <property type="match status" value="1"/>
</dbReference>
<name>A0A225NS36_9RHOB</name>
<evidence type="ECO:0000256" key="4">
    <source>
        <dbReference type="ARBA" id="ARBA00022679"/>
    </source>
</evidence>
<keyword evidence="3" id="KW-0597">Phosphoprotein</keyword>
<dbReference type="PANTHER" id="PTHR43711">
    <property type="entry name" value="TWO-COMPONENT HISTIDINE KINASE"/>
    <property type="match status" value="1"/>
</dbReference>
<evidence type="ECO:0000256" key="1">
    <source>
        <dbReference type="ARBA" id="ARBA00000085"/>
    </source>
</evidence>
<keyword evidence="4" id="KW-0808">Transferase</keyword>
<sequence length="409" mass="44540">MPSENDPFLQDVRQVGHISDISMVLDACSAATGMGFVAVARVTADRWITCASLDRIGFGLRPGDELAVGSTICREVRGSRSMITIPDADASDAYRDHPALRQYGFKSYISVPIIRGDGTVWGTLCALDPDPHDITAQSEQLFTLFTRMIARELDRQDELDEGRKELAAGLATLETERDTARLREEFIAIVGHDLRNPIAAVTAGLRMIQKRDLAPERRAVVVLEMQRALTRASQIITNLMDFARGRLGAGIEVNAPGPVDLAPVFRDVIGEIEQVAHQPVETRIDLPRALVADPQRLGQLLSNLLGNAVTHGPPSDPISVDIAERDGELHVSVTNRGMPLTEDVKASLFLPFSRRESTDKSLQGLGLGLYIASEIARAHEGRIDVTSTQEAGTTFALRMPARPNRGSAI</sequence>
<dbReference type="InterPro" id="IPR005467">
    <property type="entry name" value="His_kinase_dom"/>
</dbReference>
<evidence type="ECO:0000256" key="5">
    <source>
        <dbReference type="ARBA" id="ARBA00022777"/>
    </source>
</evidence>
<dbReference type="InterPro" id="IPR050736">
    <property type="entry name" value="Sensor_HK_Regulatory"/>
</dbReference>
<dbReference type="PRINTS" id="PR00344">
    <property type="entry name" value="BCTRLSENSOR"/>
</dbReference>
<keyword evidence="6" id="KW-0902">Two-component regulatory system</keyword>
<evidence type="ECO:0000313" key="8">
    <source>
        <dbReference type="EMBL" id="OWU75638.1"/>
    </source>
</evidence>
<dbReference type="InterPro" id="IPR003661">
    <property type="entry name" value="HisK_dim/P_dom"/>
</dbReference>
<dbReference type="InterPro" id="IPR004358">
    <property type="entry name" value="Sig_transdc_His_kin-like_C"/>
</dbReference>
<dbReference type="PROSITE" id="PS50109">
    <property type="entry name" value="HIS_KIN"/>
    <property type="match status" value="1"/>
</dbReference>
<evidence type="ECO:0000313" key="9">
    <source>
        <dbReference type="Proteomes" id="UP000215377"/>
    </source>
</evidence>
<dbReference type="Pfam" id="PF00512">
    <property type="entry name" value="HisKA"/>
    <property type="match status" value="1"/>
</dbReference>
<dbReference type="SUPFAM" id="SSF55781">
    <property type="entry name" value="GAF domain-like"/>
    <property type="match status" value="1"/>
</dbReference>
<dbReference type="SUPFAM" id="SSF55874">
    <property type="entry name" value="ATPase domain of HSP90 chaperone/DNA topoisomerase II/histidine kinase"/>
    <property type="match status" value="1"/>
</dbReference>
<evidence type="ECO:0000256" key="3">
    <source>
        <dbReference type="ARBA" id="ARBA00022553"/>
    </source>
</evidence>
<dbReference type="Proteomes" id="UP000215377">
    <property type="component" value="Unassembled WGS sequence"/>
</dbReference>
<comment type="caution">
    <text evidence="8">The sequence shown here is derived from an EMBL/GenBank/DDBJ whole genome shotgun (WGS) entry which is preliminary data.</text>
</comment>
<reference evidence="8 9" key="1">
    <citation type="submission" date="2013-04" db="EMBL/GenBank/DDBJ databases">
        <title>Oceanicola sp. 22II1-22F33 Genome Sequencing.</title>
        <authorList>
            <person name="Lai Q."/>
            <person name="Li G."/>
            <person name="Shao Z."/>
        </authorList>
    </citation>
    <scope>NUCLEOTIDE SEQUENCE [LARGE SCALE GENOMIC DNA]</scope>
    <source>
        <strain evidence="8 9">22II1-22F33</strain>
    </source>
</reference>
<gene>
    <name evidence="8" type="ORF">ATO3_05340</name>
</gene>
<feature type="domain" description="Histidine kinase" evidence="7">
    <location>
        <begin position="189"/>
        <end position="403"/>
    </location>
</feature>
<dbReference type="InterPro" id="IPR003018">
    <property type="entry name" value="GAF"/>
</dbReference>
<evidence type="ECO:0000259" key="7">
    <source>
        <dbReference type="PROSITE" id="PS50109"/>
    </source>
</evidence>
<dbReference type="InterPro" id="IPR003594">
    <property type="entry name" value="HATPase_dom"/>
</dbReference>
<dbReference type="PANTHER" id="PTHR43711:SF1">
    <property type="entry name" value="HISTIDINE KINASE 1"/>
    <property type="match status" value="1"/>
</dbReference>
<dbReference type="SUPFAM" id="SSF47384">
    <property type="entry name" value="Homodimeric domain of signal transducing histidine kinase"/>
    <property type="match status" value="1"/>
</dbReference>
<dbReference type="CDD" id="cd00082">
    <property type="entry name" value="HisKA"/>
    <property type="match status" value="1"/>
</dbReference>
<dbReference type="Gene3D" id="3.30.565.10">
    <property type="entry name" value="Histidine kinase-like ATPase, C-terminal domain"/>
    <property type="match status" value="1"/>
</dbReference>
<proteinExistence type="predicted"/>
<accession>A0A225NS36</accession>
<protein>
    <recommendedName>
        <fullName evidence="2">histidine kinase</fullName>
        <ecNumber evidence="2">2.7.13.3</ecNumber>
    </recommendedName>
</protein>
<dbReference type="SMART" id="SM00065">
    <property type="entry name" value="GAF"/>
    <property type="match status" value="1"/>
</dbReference>
<comment type="catalytic activity">
    <reaction evidence="1">
        <text>ATP + protein L-histidine = ADP + protein N-phospho-L-histidine.</text>
        <dbReference type="EC" id="2.7.13.3"/>
    </reaction>
</comment>
<evidence type="ECO:0000256" key="2">
    <source>
        <dbReference type="ARBA" id="ARBA00012438"/>
    </source>
</evidence>
<keyword evidence="9" id="KW-1185">Reference proteome</keyword>
<dbReference type="Gene3D" id="1.10.287.130">
    <property type="match status" value="1"/>
</dbReference>
<organism evidence="8 9">
    <name type="scientific">Marinibacterium profundimaris</name>
    <dbReference type="NCBI Taxonomy" id="1679460"/>
    <lineage>
        <taxon>Bacteria</taxon>
        <taxon>Pseudomonadati</taxon>
        <taxon>Pseudomonadota</taxon>
        <taxon>Alphaproteobacteria</taxon>
        <taxon>Rhodobacterales</taxon>
        <taxon>Paracoccaceae</taxon>
        <taxon>Marinibacterium</taxon>
    </lineage>
</organism>
<dbReference type="GO" id="GO:0000155">
    <property type="term" value="F:phosphorelay sensor kinase activity"/>
    <property type="evidence" value="ECO:0007669"/>
    <property type="project" value="InterPro"/>
</dbReference>
<dbReference type="AlphaFoldDB" id="A0A225NS36"/>
<dbReference type="EC" id="2.7.13.3" evidence="2"/>
<dbReference type="EMBL" id="AQQR01000002">
    <property type="protein sequence ID" value="OWU75638.1"/>
    <property type="molecule type" value="Genomic_DNA"/>
</dbReference>
<dbReference type="InterPro" id="IPR036890">
    <property type="entry name" value="HATPase_C_sf"/>
</dbReference>
<dbReference type="SMART" id="SM00388">
    <property type="entry name" value="HisKA"/>
    <property type="match status" value="1"/>
</dbReference>
<keyword evidence="5" id="KW-0418">Kinase</keyword>
<dbReference type="InterPro" id="IPR036097">
    <property type="entry name" value="HisK_dim/P_sf"/>
</dbReference>
<dbReference type="Pfam" id="PF01590">
    <property type="entry name" value="GAF"/>
    <property type="match status" value="1"/>
</dbReference>
<evidence type="ECO:0000256" key="6">
    <source>
        <dbReference type="ARBA" id="ARBA00023012"/>
    </source>
</evidence>
<dbReference type="InterPro" id="IPR029016">
    <property type="entry name" value="GAF-like_dom_sf"/>
</dbReference>